<dbReference type="EMBL" id="FWXH01000003">
    <property type="protein sequence ID" value="SMC22292.1"/>
    <property type="molecule type" value="Genomic_DNA"/>
</dbReference>
<proteinExistence type="predicted"/>
<accession>A0A1W1XEP7</accession>
<dbReference type="OrthoDB" id="1908489at2"/>
<sequence>MIKYGFYKFRNNKFLKFKFKIVVIGIIVIIGIIAVFPHFFRNTYVVTIANKRIIKMDNIDEYVVYTQMEDGNVKVFRDANSFVELKFNSEDVYWALRINRKYEVTAYGFGIPSISSYQNIIKVKGLDTDQRNK</sequence>
<keyword evidence="3" id="KW-1185">Reference proteome</keyword>
<dbReference type="RefSeq" id="WP_084115089.1">
    <property type="nucleotide sequence ID" value="NZ_FWXH01000003.1"/>
</dbReference>
<name>A0A1W1XEP7_9CLOT</name>
<keyword evidence="1" id="KW-0812">Transmembrane</keyword>
<evidence type="ECO:0000256" key="1">
    <source>
        <dbReference type="SAM" id="Phobius"/>
    </source>
</evidence>
<gene>
    <name evidence="2" type="ORF">SAMN02745134_01624</name>
</gene>
<dbReference type="AlphaFoldDB" id="A0A1W1XEP7"/>
<reference evidence="2 3" key="1">
    <citation type="submission" date="2017-04" db="EMBL/GenBank/DDBJ databases">
        <authorList>
            <person name="Afonso C.L."/>
            <person name="Miller P.J."/>
            <person name="Scott M.A."/>
            <person name="Spackman E."/>
            <person name="Goraichik I."/>
            <person name="Dimitrov K.M."/>
            <person name="Suarez D.L."/>
            <person name="Swayne D.E."/>
        </authorList>
    </citation>
    <scope>NUCLEOTIDE SEQUENCE [LARGE SCALE GENOMIC DNA]</scope>
    <source>
        <strain evidence="2 3">DSM 12555</strain>
    </source>
</reference>
<keyword evidence="1" id="KW-0472">Membrane</keyword>
<feature type="transmembrane region" description="Helical" evidence="1">
    <location>
        <begin position="21"/>
        <end position="40"/>
    </location>
</feature>
<evidence type="ECO:0008006" key="4">
    <source>
        <dbReference type="Google" id="ProtNLM"/>
    </source>
</evidence>
<dbReference type="Proteomes" id="UP000192468">
    <property type="component" value="Unassembled WGS sequence"/>
</dbReference>
<evidence type="ECO:0000313" key="2">
    <source>
        <dbReference type="EMBL" id="SMC22292.1"/>
    </source>
</evidence>
<organism evidence="2 3">
    <name type="scientific">Clostridium acidisoli DSM 12555</name>
    <dbReference type="NCBI Taxonomy" id="1121291"/>
    <lineage>
        <taxon>Bacteria</taxon>
        <taxon>Bacillati</taxon>
        <taxon>Bacillota</taxon>
        <taxon>Clostridia</taxon>
        <taxon>Eubacteriales</taxon>
        <taxon>Clostridiaceae</taxon>
        <taxon>Clostridium</taxon>
    </lineage>
</organism>
<dbReference type="STRING" id="1121291.SAMN02745134_01624"/>
<protein>
    <recommendedName>
        <fullName evidence="4">DUF1523 domain-containing protein</fullName>
    </recommendedName>
</protein>
<keyword evidence="1" id="KW-1133">Transmembrane helix</keyword>
<evidence type="ECO:0000313" key="3">
    <source>
        <dbReference type="Proteomes" id="UP000192468"/>
    </source>
</evidence>